<sequence>MPFFSSSGAMPLRLGGAALALAVTGIAPGKASARVEIAPYIEVDQTVVTDIKGGDGDLLTYTTLAVGADGSVATRRAEAQVSLRYEHQFGWNRRTPDQDIFSGVARARYWAIPETLSLEASGFASRVRSDGFYGANNSLVSAGKATDDVYSFYVGPTLTTHIDDLFVNAAYRFGYTEIDTDVGFDSSGNRQHYGAYGDSTFHSLTGSVGMKPGDLPFGWVVSAGYDRENSSELKQRYTDAWVRGDVTVPVTPTVALVGGVGYEKIRITQQSVLVDTVTGLPVIDDNGNYAGDPSVPRVIAYDTDGIMWDVGVLWRPSRRTSLEVRVGRRYDSMHYVGTFSWQTGPGGSFQIAYFDTIDSFGRGLNNSLSTLPFAFDAMRNPFTGDLTGCLSGESGVDCLNDALAGITAANYRRRGIQAQYSLSQGRWNWGVGLGWSQRKFLAPDTGVLAVVNGLKDDYYYGTGFVGVRLDAASSLTGTVYGNYMDSGMGGVNVSNYGAWVTYARQYGRRLTGHASVGLDALDATDVEQIISLLGRIGVRYQF</sequence>
<accession>A0A7W6BM69</accession>
<evidence type="ECO:0000313" key="1">
    <source>
        <dbReference type="EMBL" id="MBB3927516.1"/>
    </source>
</evidence>
<evidence type="ECO:0000313" key="2">
    <source>
        <dbReference type="Proteomes" id="UP000571950"/>
    </source>
</evidence>
<proteinExistence type="predicted"/>
<gene>
    <name evidence="1" type="ORF">GGR43_003247</name>
</gene>
<comment type="caution">
    <text evidence="1">The sequence shown here is derived from an EMBL/GenBank/DDBJ whole genome shotgun (WGS) entry which is preliminary data.</text>
</comment>
<keyword evidence="2" id="KW-1185">Reference proteome</keyword>
<reference evidence="1 2" key="1">
    <citation type="submission" date="2020-08" db="EMBL/GenBank/DDBJ databases">
        <title>Genomic Encyclopedia of Type Strains, Phase IV (KMG-IV): sequencing the most valuable type-strain genomes for metagenomic binning, comparative biology and taxonomic classification.</title>
        <authorList>
            <person name="Goeker M."/>
        </authorList>
    </citation>
    <scope>NUCLEOTIDE SEQUENCE [LARGE SCALE GENOMIC DNA]</scope>
    <source>
        <strain evidence="1 2">DSM 26189</strain>
    </source>
</reference>
<dbReference type="SUPFAM" id="SSF56935">
    <property type="entry name" value="Porins"/>
    <property type="match status" value="1"/>
</dbReference>
<evidence type="ECO:0008006" key="3">
    <source>
        <dbReference type="Google" id="ProtNLM"/>
    </source>
</evidence>
<name>A0A7W6BM69_9SPHN</name>
<protein>
    <recommendedName>
        <fullName evidence="3">Glycine-rich cell wall structural protein</fullName>
    </recommendedName>
</protein>
<organism evidence="1 2">
    <name type="scientific">Sphingobium jiangsuense</name>
    <dbReference type="NCBI Taxonomy" id="870476"/>
    <lineage>
        <taxon>Bacteria</taxon>
        <taxon>Pseudomonadati</taxon>
        <taxon>Pseudomonadota</taxon>
        <taxon>Alphaproteobacteria</taxon>
        <taxon>Sphingomonadales</taxon>
        <taxon>Sphingomonadaceae</taxon>
        <taxon>Sphingobium</taxon>
    </lineage>
</organism>
<dbReference type="EMBL" id="JACIDT010000012">
    <property type="protein sequence ID" value="MBB3927516.1"/>
    <property type="molecule type" value="Genomic_DNA"/>
</dbReference>
<dbReference type="RefSeq" id="WP_188073011.1">
    <property type="nucleotide sequence ID" value="NZ_BSPS01000061.1"/>
</dbReference>
<dbReference type="Proteomes" id="UP000571950">
    <property type="component" value="Unassembled WGS sequence"/>
</dbReference>
<dbReference type="AlphaFoldDB" id="A0A7W6BM69"/>